<dbReference type="InterPro" id="IPR001128">
    <property type="entry name" value="Cyt_P450"/>
</dbReference>
<dbReference type="InterPro" id="IPR050182">
    <property type="entry name" value="Cytochrome_P450_fam2"/>
</dbReference>
<dbReference type="EMBL" id="JAIZAY010000005">
    <property type="protein sequence ID" value="KAJ8042284.1"/>
    <property type="molecule type" value="Genomic_DNA"/>
</dbReference>
<dbReference type="GO" id="GO:0016705">
    <property type="term" value="F:oxidoreductase activity, acting on paired donors, with incorporation or reduction of molecular oxygen"/>
    <property type="evidence" value="ECO:0007669"/>
    <property type="project" value="InterPro"/>
</dbReference>
<keyword evidence="11" id="KW-0503">Monooxygenase</keyword>
<dbReference type="Pfam" id="PF00067">
    <property type="entry name" value="p450"/>
    <property type="match status" value="1"/>
</dbReference>
<proteinExistence type="inferred from homology"/>
<dbReference type="GO" id="GO:0005789">
    <property type="term" value="C:endoplasmic reticulum membrane"/>
    <property type="evidence" value="ECO:0007669"/>
    <property type="project" value="UniProtKB-SubCell"/>
</dbReference>
<keyword evidence="8" id="KW-0492">Microsome</keyword>
<evidence type="ECO:0000256" key="3">
    <source>
        <dbReference type="ARBA" id="ARBA00004406"/>
    </source>
</evidence>
<dbReference type="Proteomes" id="UP001152320">
    <property type="component" value="Chromosome 5"/>
</dbReference>
<dbReference type="PANTHER" id="PTHR24300">
    <property type="entry name" value="CYTOCHROME P450 508A4-RELATED"/>
    <property type="match status" value="1"/>
</dbReference>
<organism evidence="13 14">
    <name type="scientific">Holothuria leucospilota</name>
    <name type="common">Black long sea cucumber</name>
    <name type="synonym">Mertensiothuria leucospilota</name>
    <dbReference type="NCBI Taxonomy" id="206669"/>
    <lineage>
        <taxon>Eukaryota</taxon>
        <taxon>Metazoa</taxon>
        <taxon>Echinodermata</taxon>
        <taxon>Eleutherozoa</taxon>
        <taxon>Echinozoa</taxon>
        <taxon>Holothuroidea</taxon>
        <taxon>Aspidochirotacea</taxon>
        <taxon>Aspidochirotida</taxon>
        <taxon>Holothuriidae</taxon>
        <taxon>Holothuria</taxon>
    </lineage>
</organism>
<evidence type="ECO:0000256" key="4">
    <source>
        <dbReference type="ARBA" id="ARBA00010617"/>
    </source>
</evidence>
<gene>
    <name evidence="13" type="ORF">HOLleu_13303</name>
</gene>
<dbReference type="Gene3D" id="1.10.630.10">
    <property type="entry name" value="Cytochrome P450"/>
    <property type="match status" value="1"/>
</dbReference>
<dbReference type="GO" id="GO:0004497">
    <property type="term" value="F:monooxygenase activity"/>
    <property type="evidence" value="ECO:0007669"/>
    <property type="project" value="UniProtKB-KW"/>
</dbReference>
<name>A0A9Q1HDL9_HOLLE</name>
<keyword evidence="6" id="KW-0479">Metal-binding</keyword>
<reference evidence="13" key="1">
    <citation type="submission" date="2021-10" db="EMBL/GenBank/DDBJ databases">
        <title>Tropical sea cucumber genome reveals ecological adaptation and Cuvierian tubules defense mechanism.</title>
        <authorList>
            <person name="Chen T."/>
        </authorList>
    </citation>
    <scope>NUCLEOTIDE SEQUENCE</scope>
    <source>
        <strain evidence="13">Nanhai2018</strain>
        <tissue evidence="13">Muscle</tissue>
    </source>
</reference>
<dbReference type="OrthoDB" id="1055148at2759"/>
<evidence type="ECO:0000256" key="10">
    <source>
        <dbReference type="ARBA" id="ARBA00023004"/>
    </source>
</evidence>
<dbReference type="FunFam" id="1.10.630.10:FF:000238">
    <property type="entry name" value="Cytochrome P450 2A6"/>
    <property type="match status" value="1"/>
</dbReference>
<keyword evidence="14" id="KW-1185">Reference proteome</keyword>
<evidence type="ECO:0000313" key="13">
    <source>
        <dbReference type="EMBL" id="KAJ8042284.1"/>
    </source>
</evidence>
<evidence type="ECO:0000256" key="1">
    <source>
        <dbReference type="ARBA" id="ARBA00001971"/>
    </source>
</evidence>
<dbReference type="AlphaFoldDB" id="A0A9Q1HDL9"/>
<dbReference type="PRINTS" id="PR00463">
    <property type="entry name" value="EP450I"/>
</dbReference>
<dbReference type="SUPFAM" id="SSF48264">
    <property type="entry name" value="Cytochrome P450"/>
    <property type="match status" value="1"/>
</dbReference>
<protein>
    <submittedName>
        <fullName evidence="13">Cytochrome P450 2C7</fullName>
    </submittedName>
</protein>
<evidence type="ECO:0000313" key="14">
    <source>
        <dbReference type="Proteomes" id="UP001152320"/>
    </source>
</evidence>
<evidence type="ECO:0000256" key="12">
    <source>
        <dbReference type="ARBA" id="ARBA00023136"/>
    </source>
</evidence>
<comment type="similarity">
    <text evidence="4">Belongs to the cytochrome P450 family.</text>
</comment>
<evidence type="ECO:0000256" key="5">
    <source>
        <dbReference type="ARBA" id="ARBA00022617"/>
    </source>
</evidence>
<comment type="cofactor">
    <cofactor evidence="1">
        <name>heme</name>
        <dbReference type="ChEBI" id="CHEBI:30413"/>
    </cofactor>
</comment>
<comment type="caution">
    <text evidence="13">The sequence shown here is derived from an EMBL/GenBank/DDBJ whole genome shotgun (WGS) entry which is preliminary data.</text>
</comment>
<accession>A0A9Q1HDL9</accession>
<dbReference type="InterPro" id="IPR036396">
    <property type="entry name" value="Cyt_P450_sf"/>
</dbReference>
<sequence>MSMKSVRLKIAMVYSQDDSSRGLPKGPPGLPLLGNLLLFRSRAYPVDEIMTNWAKEYGNIYRLKIGPKSMYILNGYDCINEVFSNPDVDGRNTAYTFKAGLGEGAGTASSEGQAWSCQRHFTLKYFSSSTERLEKAISEEVTRILSALNSKPQTPIDITNDVFRLAFYSIVCKVAFAKNYNYTDGELKAIADIWDTVQRNRGIVSLNLSLKLPFGKSFKIFQRVCEMKSLLQKYFQERRNYLQSKFATPSCFVDKYLLQQNEVQGKEISKEFTDSNLLWSTFELFYTGTNIPNSTLSSIMVYLINNPHVQEKIQHELDTQLGDKPPSWVDRQRLPYTQAAIAESMRHSNNIFLGVPRVARQPVTIGEYHFPAGSTFMSNLHSVMMDPGAFPSPEEFHPERFLDQDGNFRKPKELVPFGMGACGPAPVYS</sequence>
<comment type="subcellular location">
    <subcellularLocation>
        <location evidence="3">Endoplasmic reticulum membrane</location>
        <topology evidence="3">Peripheral membrane protein</topology>
    </subcellularLocation>
    <subcellularLocation>
        <location evidence="2">Microsome membrane</location>
        <topology evidence="2">Peripheral membrane protein</topology>
    </subcellularLocation>
</comment>
<dbReference type="PANTHER" id="PTHR24300:SF417">
    <property type="entry name" value="CYTOCHROME P450 508B1-RELATED"/>
    <property type="match status" value="1"/>
</dbReference>
<dbReference type="GO" id="GO:0020037">
    <property type="term" value="F:heme binding"/>
    <property type="evidence" value="ECO:0007669"/>
    <property type="project" value="InterPro"/>
</dbReference>
<evidence type="ECO:0000256" key="8">
    <source>
        <dbReference type="ARBA" id="ARBA00022848"/>
    </source>
</evidence>
<evidence type="ECO:0000256" key="6">
    <source>
        <dbReference type="ARBA" id="ARBA00022723"/>
    </source>
</evidence>
<keyword evidence="12" id="KW-0472">Membrane</keyword>
<keyword evidence="5" id="KW-0349">Heme</keyword>
<dbReference type="InterPro" id="IPR002401">
    <property type="entry name" value="Cyt_P450_E_grp-I"/>
</dbReference>
<evidence type="ECO:0000256" key="2">
    <source>
        <dbReference type="ARBA" id="ARBA00004174"/>
    </source>
</evidence>
<keyword evidence="9" id="KW-0560">Oxidoreductase</keyword>
<keyword evidence="10" id="KW-0408">Iron</keyword>
<keyword evidence="7" id="KW-0256">Endoplasmic reticulum</keyword>
<evidence type="ECO:0000256" key="7">
    <source>
        <dbReference type="ARBA" id="ARBA00022824"/>
    </source>
</evidence>
<evidence type="ECO:0000256" key="11">
    <source>
        <dbReference type="ARBA" id="ARBA00023033"/>
    </source>
</evidence>
<evidence type="ECO:0000256" key="9">
    <source>
        <dbReference type="ARBA" id="ARBA00023002"/>
    </source>
</evidence>
<dbReference type="GO" id="GO:0005506">
    <property type="term" value="F:iron ion binding"/>
    <property type="evidence" value="ECO:0007669"/>
    <property type="project" value="InterPro"/>
</dbReference>